<evidence type="ECO:0000313" key="2">
    <source>
        <dbReference type="EMBL" id="CAF3979636.1"/>
    </source>
</evidence>
<name>A0A815KH16_9BILA</name>
<evidence type="ECO:0000313" key="3">
    <source>
        <dbReference type="Proteomes" id="UP000663882"/>
    </source>
</evidence>
<dbReference type="Proteomes" id="UP000663823">
    <property type="component" value="Unassembled WGS sequence"/>
</dbReference>
<comment type="caution">
    <text evidence="1">The sequence shown here is derived from an EMBL/GenBank/DDBJ whole genome shotgun (WGS) entry which is preliminary data.</text>
</comment>
<proteinExistence type="predicted"/>
<dbReference type="OrthoDB" id="9970150at2759"/>
<dbReference type="EMBL" id="CAJOAX010006404">
    <property type="protein sequence ID" value="CAF3979636.1"/>
    <property type="molecule type" value="Genomic_DNA"/>
</dbReference>
<reference evidence="1" key="1">
    <citation type="submission" date="2021-02" db="EMBL/GenBank/DDBJ databases">
        <authorList>
            <person name="Nowell W R."/>
        </authorList>
    </citation>
    <scope>NUCLEOTIDE SEQUENCE</scope>
</reference>
<gene>
    <name evidence="2" type="ORF">OTI717_LOCUS27879</name>
    <name evidence="1" type="ORF">RFH988_LOCUS34561</name>
</gene>
<accession>A0A815KH16</accession>
<dbReference type="AlphaFoldDB" id="A0A815KH16"/>
<protein>
    <submittedName>
        <fullName evidence="1">Uncharacterized protein</fullName>
    </submittedName>
</protein>
<organism evidence="1 3">
    <name type="scientific">Rotaria sordida</name>
    <dbReference type="NCBI Taxonomy" id="392033"/>
    <lineage>
        <taxon>Eukaryota</taxon>
        <taxon>Metazoa</taxon>
        <taxon>Spiralia</taxon>
        <taxon>Gnathifera</taxon>
        <taxon>Rotifera</taxon>
        <taxon>Eurotatoria</taxon>
        <taxon>Bdelloidea</taxon>
        <taxon>Philodinida</taxon>
        <taxon>Philodinidae</taxon>
        <taxon>Rotaria</taxon>
    </lineage>
</organism>
<dbReference type="EMBL" id="CAJNOO010004838">
    <property type="protein sequence ID" value="CAF1395521.1"/>
    <property type="molecule type" value="Genomic_DNA"/>
</dbReference>
<dbReference type="Proteomes" id="UP000663882">
    <property type="component" value="Unassembled WGS sequence"/>
</dbReference>
<sequence>MGSGLMQFCSKDDTDKLQGKTGTICGIAQDSSGYPCGGKNPFSDGCPTGYQQYQWLSSWGSGIVAWCYKINATLDDLPGTMCGMQTNGGLTGPTCQGYYPARGSCPSGYVLQQWNVNFGDNRWSFCFKT</sequence>
<evidence type="ECO:0000313" key="1">
    <source>
        <dbReference type="EMBL" id="CAF1395521.1"/>
    </source>
</evidence>